<keyword evidence="5" id="KW-0456">Lyase</keyword>
<evidence type="ECO:0000313" key="9">
    <source>
        <dbReference type="Proteomes" id="UP001499967"/>
    </source>
</evidence>
<evidence type="ECO:0000259" key="7">
    <source>
        <dbReference type="Pfam" id="PF10415"/>
    </source>
</evidence>
<sequence>MSAEPITSGQGYRLEADFGGTVPVRDTALWGAQTQRAIETFTISDLRLPRRYIETLGSLKRAAATVNAELGLLDPALAEVIVAAAGEVADGLLDDHFPVDVFQTGSGTNTNMNANEVIANRANQLLGMPLGTKHPVHPNDHVNLGQSSNDVTPTVVHLTAQAAISHRLVPAFSHLAAALRTVAAANHGIVKPGRTHLQEAVPIRLGQEFLGHAGQIERSIERFRAAQEGLAEVALGGTAVGTGVNAHPEFAGRVAAALAAEFDVALRETGNHFQAQNNLDAVVFTSGALRTAAASLLKITDDIRWMNSGPRAGLGEIEVPGLSMGSSIMPGKTNPVVAEAVGQVAAKVTGNDATIALAGGRGNFELTVMTPVVAHSLLESIELLAGAAVVFADRCVHGIRGTSAGPEAVERSLMLVTALSPRIGYDAAAAVAAEAKATGRTIREVARERTDLPEDELAALLDPYRMTGGN</sequence>
<dbReference type="PROSITE" id="PS00163">
    <property type="entry name" value="FUMARATE_LYASES"/>
    <property type="match status" value="1"/>
</dbReference>
<dbReference type="InterPro" id="IPR024083">
    <property type="entry name" value="Fumarase/histidase_N"/>
</dbReference>
<accession>A0ABP3YMX4</accession>
<dbReference type="SUPFAM" id="SSF48557">
    <property type="entry name" value="L-aspartase-like"/>
    <property type="match status" value="1"/>
</dbReference>
<evidence type="ECO:0000259" key="6">
    <source>
        <dbReference type="Pfam" id="PF00206"/>
    </source>
</evidence>
<dbReference type="EC" id="4.2.1.2" evidence="2"/>
<keyword evidence="3" id="KW-0963">Cytoplasm</keyword>
<dbReference type="Pfam" id="PF00206">
    <property type="entry name" value="Lyase_1"/>
    <property type="match status" value="1"/>
</dbReference>
<evidence type="ECO:0000256" key="4">
    <source>
        <dbReference type="ARBA" id="ARBA00022532"/>
    </source>
</evidence>
<dbReference type="Proteomes" id="UP001499967">
    <property type="component" value="Unassembled WGS sequence"/>
</dbReference>
<dbReference type="InterPro" id="IPR018951">
    <property type="entry name" value="Fumarase_C_C"/>
</dbReference>
<comment type="caution">
    <text evidence="8">The sequence shown here is derived from an EMBL/GenBank/DDBJ whole genome shotgun (WGS) entry which is preliminary data.</text>
</comment>
<comment type="similarity">
    <text evidence="1">Belongs to the class-II fumarase/aspartase family. Fumarase subfamily.</text>
</comment>
<organism evidence="8 9">
    <name type="scientific">Pseudonocardia zijingensis</name>
    <dbReference type="NCBI Taxonomy" id="153376"/>
    <lineage>
        <taxon>Bacteria</taxon>
        <taxon>Bacillati</taxon>
        <taxon>Actinomycetota</taxon>
        <taxon>Actinomycetes</taxon>
        <taxon>Pseudonocardiales</taxon>
        <taxon>Pseudonocardiaceae</taxon>
        <taxon>Pseudonocardia</taxon>
    </lineage>
</organism>
<keyword evidence="4" id="KW-0816">Tricarboxylic acid cycle</keyword>
<dbReference type="Gene3D" id="1.10.275.10">
    <property type="entry name" value="Fumarase/aspartase (N-terminal domain)"/>
    <property type="match status" value="1"/>
</dbReference>
<dbReference type="EMBL" id="BAAAHP010000170">
    <property type="protein sequence ID" value="GAA0896397.1"/>
    <property type="molecule type" value="Genomic_DNA"/>
</dbReference>
<evidence type="ECO:0000313" key="8">
    <source>
        <dbReference type="EMBL" id="GAA0896397.1"/>
    </source>
</evidence>
<dbReference type="Gene3D" id="1.20.200.10">
    <property type="entry name" value="Fumarase/aspartase (Central domain)"/>
    <property type="match status" value="1"/>
</dbReference>
<dbReference type="PANTHER" id="PTHR11444:SF22">
    <property type="entry name" value="FUMARATE HYDRATASE CLASS II"/>
    <property type="match status" value="1"/>
</dbReference>
<protein>
    <recommendedName>
        <fullName evidence="2">fumarate hydratase</fullName>
        <ecNumber evidence="2">4.2.1.2</ecNumber>
    </recommendedName>
</protein>
<feature type="domain" description="Fumarase C C-terminal" evidence="7">
    <location>
        <begin position="415"/>
        <end position="468"/>
    </location>
</feature>
<evidence type="ECO:0000256" key="3">
    <source>
        <dbReference type="ARBA" id="ARBA00022490"/>
    </source>
</evidence>
<dbReference type="InterPro" id="IPR000362">
    <property type="entry name" value="Fumarate_lyase_fam"/>
</dbReference>
<keyword evidence="9" id="KW-1185">Reference proteome</keyword>
<dbReference type="PANTHER" id="PTHR11444">
    <property type="entry name" value="ASPARTATEAMMONIA/ARGININOSUCCINATE/ADENYLOSUCCINATE LYASE"/>
    <property type="match status" value="1"/>
</dbReference>
<reference evidence="9" key="1">
    <citation type="journal article" date="2019" name="Int. J. Syst. Evol. Microbiol.">
        <title>The Global Catalogue of Microorganisms (GCM) 10K type strain sequencing project: providing services to taxonomists for standard genome sequencing and annotation.</title>
        <authorList>
            <consortium name="The Broad Institute Genomics Platform"/>
            <consortium name="The Broad Institute Genome Sequencing Center for Infectious Disease"/>
            <person name="Wu L."/>
            <person name="Ma J."/>
        </authorList>
    </citation>
    <scope>NUCLEOTIDE SEQUENCE [LARGE SCALE GENOMIC DNA]</scope>
    <source>
        <strain evidence="9">JCM 11117</strain>
    </source>
</reference>
<dbReference type="Pfam" id="PF10415">
    <property type="entry name" value="FumaraseC_C"/>
    <property type="match status" value="1"/>
</dbReference>
<dbReference type="RefSeq" id="WP_343944494.1">
    <property type="nucleotide sequence ID" value="NZ_BAAAHP010000170.1"/>
</dbReference>
<feature type="domain" description="Fumarate lyase N-terminal" evidence="6">
    <location>
        <begin position="25"/>
        <end position="350"/>
    </location>
</feature>
<proteinExistence type="inferred from homology"/>
<dbReference type="Gene3D" id="1.10.40.30">
    <property type="entry name" value="Fumarase/aspartase (C-terminal domain)"/>
    <property type="match status" value="1"/>
</dbReference>
<dbReference type="InterPro" id="IPR022761">
    <property type="entry name" value="Fumarate_lyase_N"/>
</dbReference>
<dbReference type="InterPro" id="IPR005677">
    <property type="entry name" value="Fum_hydII"/>
</dbReference>
<dbReference type="PRINTS" id="PR00145">
    <property type="entry name" value="ARGSUCLYASE"/>
</dbReference>
<evidence type="ECO:0000256" key="2">
    <source>
        <dbReference type="ARBA" id="ARBA00012921"/>
    </source>
</evidence>
<evidence type="ECO:0000256" key="1">
    <source>
        <dbReference type="ARBA" id="ARBA00009084"/>
    </source>
</evidence>
<dbReference type="PRINTS" id="PR00149">
    <property type="entry name" value="FUMRATELYASE"/>
</dbReference>
<name>A0ABP3YMX4_9PSEU</name>
<dbReference type="InterPro" id="IPR020557">
    <property type="entry name" value="Fumarate_lyase_CS"/>
</dbReference>
<gene>
    <name evidence="8" type="ORF">GCM10009559_54890</name>
</gene>
<dbReference type="InterPro" id="IPR008948">
    <property type="entry name" value="L-Aspartase-like"/>
</dbReference>
<evidence type="ECO:0000256" key="5">
    <source>
        <dbReference type="ARBA" id="ARBA00023239"/>
    </source>
</evidence>